<organism evidence="1 2">
    <name type="scientific">Candidatus Thermoflexus japonica</name>
    <dbReference type="NCBI Taxonomy" id="2035417"/>
    <lineage>
        <taxon>Bacteria</taxon>
        <taxon>Bacillati</taxon>
        <taxon>Chloroflexota</taxon>
        <taxon>Thermoflexia</taxon>
        <taxon>Thermoflexales</taxon>
        <taxon>Thermoflexaceae</taxon>
        <taxon>Thermoflexus</taxon>
    </lineage>
</organism>
<accession>A0A2H5Y5W3</accession>
<dbReference type="Proteomes" id="UP000236642">
    <property type="component" value="Unassembled WGS sequence"/>
</dbReference>
<dbReference type="EMBL" id="BEHY01000019">
    <property type="protein sequence ID" value="GBD08836.1"/>
    <property type="molecule type" value="Genomic_DNA"/>
</dbReference>
<sequence>MRTSLPSSRRIPGGPHQVRAPVRCVLTRCRLRHAWDIIFVYRDFRQVFRQLKSTGIPGFLGAVFLIENLHTVYFLSFWDSLLTIARFGSAVPAHVEAVRQIFRRAARTPDGQPEVWSTQWELHTVSNNLNWQGMDWWVVLATAEARSIDEADTRSPSGEDRPWIRSP</sequence>
<evidence type="ECO:0000313" key="2">
    <source>
        <dbReference type="Proteomes" id="UP000236642"/>
    </source>
</evidence>
<dbReference type="AlphaFoldDB" id="A0A2H5Y5W3"/>
<evidence type="ECO:0008006" key="3">
    <source>
        <dbReference type="Google" id="ProtNLM"/>
    </source>
</evidence>
<name>A0A2H5Y5W3_9CHLR</name>
<evidence type="ECO:0000313" key="1">
    <source>
        <dbReference type="EMBL" id="GBD08836.1"/>
    </source>
</evidence>
<protein>
    <recommendedName>
        <fullName evidence="3">DUF3291 domain-containing protein</fullName>
    </recommendedName>
</protein>
<proteinExistence type="predicted"/>
<gene>
    <name evidence="1" type="ORF">HRbin22_01078</name>
</gene>
<comment type="caution">
    <text evidence="1">The sequence shown here is derived from an EMBL/GenBank/DDBJ whole genome shotgun (WGS) entry which is preliminary data.</text>
</comment>
<reference evidence="2" key="1">
    <citation type="submission" date="2017-09" db="EMBL/GenBank/DDBJ databases">
        <title>Metaegenomics of thermophilic ammonia-oxidizing enrichment culture.</title>
        <authorList>
            <person name="Kato S."/>
            <person name="Suzuki K."/>
        </authorList>
    </citation>
    <scope>NUCLEOTIDE SEQUENCE [LARGE SCALE GENOMIC DNA]</scope>
</reference>